<dbReference type="PIRSF" id="PIRSF004729">
    <property type="entry name" value="MutL"/>
    <property type="match status" value="1"/>
</dbReference>
<reference evidence="1 2" key="1">
    <citation type="submission" date="2016-10" db="EMBL/GenBank/DDBJ databases">
        <authorList>
            <person name="de Groot N.N."/>
        </authorList>
    </citation>
    <scope>NUCLEOTIDE SEQUENCE [LARGE SCALE GENOMIC DNA]</scope>
    <source>
        <strain evidence="1 2">DSM 18346</strain>
    </source>
</reference>
<organism evidence="1 2">
    <name type="scientific">Natronincola ferrireducens</name>
    <dbReference type="NCBI Taxonomy" id="393762"/>
    <lineage>
        <taxon>Bacteria</taxon>
        <taxon>Bacillati</taxon>
        <taxon>Bacillota</taxon>
        <taxon>Clostridia</taxon>
        <taxon>Peptostreptococcales</taxon>
        <taxon>Natronincolaceae</taxon>
        <taxon>Natronincola</taxon>
    </lineage>
</organism>
<dbReference type="AlphaFoldDB" id="A0A1G8Y3B3"/>
<dbReference type="EMBL" id="FNFP01000001">
    <property type="protein sequence ID" value="SDJ96924.1"/>
    <property type="molecule type" value="Genomic_DNA"/>
</dbReference>
<proteinExistence type="predicted"/>
<dbReference type="Pfam" id="PF13941">
    <property type="entry name" value="MutL"/>
    <property type="match status" value="1"/>
</dbReference>
<dbReference type="OrthoDB" id="9769453at2"/>
<accession>A0A1G8Y3B3</accession>
<name>A0A1G8Y3B3_9FIRM</name>
<dbReference type="InterPro" id="IPR006230">
    <property type="entry name" value="MutL"/>
</dbReference>
<evidence type="ECO:0000313" key="1">
    <source>
        <dbReference type="EMBL" id="SDJ96924.1"/>
    </source>
</evidence>
<dbReference type="RefSeq" id="WP_090549571.1">
    <property type="nucleotide sequence ID" value="NZ_FNFP01000001.1"/>
</dbReference>
<dbReference type="Proteomes" id="UP000198718">
    <property type="component" value="Unassembled WGS sequence"/>
</dbReference>
<evidence type="ECO:0008006" key="3">
    <source>
        <dbReference type="Google" id="ProtNLM"/>
    </source>
</evidence>
<dbReference type="STRING" id="393762.SAMN05660472_00405"/>
<sequence length="462" mass="50087">MNPVLLIDFGSTYTKLTAVDIDNEEIIANTKALTTVQSDIMIGFQNAYGLMKEKCKGLNIQFNEMLACSSAAGGLKMIAIGLVPDLTAEAAKRAALGAGSRVLEVYSHELTLREVRDIIQKKPDIILLAGGTDGGNKDCIIHNAKMIAMNIKDVPVVVAGNSKANDDIEEIFMQQGIDYEITDNVMPKLNQLNVEPAREAIRGIFMKKIVEAKGMKSAESFINGILMPTPAAVLNAAKILANGTDEEEGIGDLIIVDIGGATTDIHSIAEGEPTQPGVMKTGLEEPYAKRTVEGDLGMRVSAESLGQAIATRKIKKFAPNLSYNVKERCSYLAQHVNEIPKTSEEKAFDEAMSMAATEVAMERHVGVLEDVYTPMGKVYSLTGKDLSNTGYVIGTGGVLIHSEDPAKILKAGLYNEDNPKYLKPKKPQLLVDKEYILSAMGLMAVKYPNHAIRILKKYLINV</sequence>
<protein>
    <recommendedName>
        <fullName evidence="3">MutL protein</fullName>
    </recommendedName>
</protein>
<dbReference type="NCBIfam" id="TIGR01319">
    <property type="entry name" value="glmL_fam"/>
    <property type="match status" value="1"/>
</dbReference>
<evidence type="ECO:0000313" key="2">
    <source>
        <dbReference type="Proteomes" id="UP000198718"/>
    </source>
</evidence>
<dbReference type="NCBIfam" id="NF040745">
    <property type="entry name" value="accessory_GlmL"/>
    <property type="match status" value="1"/>
</dbReference>
<keyword evidence="2" id="KW-1185">Reference proteome</keyword>
<gene>
    <name evidence="1" type="ORF">SAMN05660472_00405</name>
</gene>